<dbReference type="GO" id="GO:0003743">
    <property type="term" value="F:translation initiation factor activity"/>
    <property type="evidence" value="ECO:0007669"/>
    <property type="project" value="UniProtKB-KW"/>
</dbReference>
<proteinExistence type="predicted"/>
<feature type="compositionally biased region" description="Gly residues" evidence="3">
    <location>
        <begin position="32"/>
        <end position="41"/>
    </location>
</feature>
<keyword evidence="2" id="KW-0648">Protein biosynthesis</keyword>
<evidence type="ECO:0000313" key="5">
    <source>
        <dbReference type="Proteomes" id="UP000585474"/>
    </source>
</evidence>
<dbReference type="Proteomes" id="UP000585474">
    <property type="component" value="Unassembled WGS sequence"/>
</dbReference>
<evidence type="ECO:0000313" key="4">
    <source>
        <dbReference type="EMBL" id="GFZ00726.1"/>
    </source>
</evidence>
<organism evidence="4 5">
    <name type="scientific">Actinidia rufa</name>
    <dbReference type="NCBI Taxonomy" id="165716"/>
    <lineage>
        <taxon>Eukaryota</taxon>
        <taxon>Viridiplantae</taxon>
        <taxon>Streptophyta</taxon>
        <taxon>Embryophyta</taxon>
        <taxon>Tracheophyta</taxon>
        <taxon>Spermatophyta</taxon>
        <taxon>Magnoliopsida</taxon>
        <taxon>eudicotyledons</taxon>
        <taxon>Gunneridae</taxon>
        <taxon>Pentapetalae</taxon>
        <taxon>asterids</taxon>
        <taxon>Ericales</taxon>
        <taxon>Actinidiaceae</taxon>
        <taxon>Actinidia</taxon>
    </lineage>
</organism>
<dbReference type="AlphaFoldDB" id="A0A7J0FPU2"/>
<feature type="compositionally biased region" description="Polar residues" evidence="3">
    <location>
        <begin position="380"/>
        <end position="391"/>
    </location>
</feature>
<feature type="region of interest" description="Disordered" evidence="3">
    <location>
        <begin position="335"/>
        <end position="394"/>
    </location>
</feature>
<keyword evidence="5" id="KW-1185">Reference proteome</keyword>
<feature type="compositionally biased region" description="Polar residues" evidence="3">
    <location>
        <begin position="59"/>
        <end position="70"/>
    </location>
</feature>
<feature type="compositionally biased region" description="Polar residues" evidence="3">
    <location>
        <begin position="174"/>
        <end position="185"/>
    </location>
</feature>
<dbReference type="PANTHER" id="PTHR23253:SF9">
    <property type="entry name" value="EUKARYOTIC TRANSLATION INITIATION FACTOR 4 GAMMA 2"/>
    <property type="match status" value="1"/>
</dbReference>
<feature type="compositionally biased region" description="Basic and acidic residues" evidence="3">
    <location>
        <begin position="343"/>
        <end position="354"/>
    </location>
</feature>
<feature type="compositionally biased region" description="Polar residues" evidence="3">
    <location>
        <begin position="119"/>
        <end position="130"/>
    </location>
</feature>
<gene>
    <name evidence="4" type="ORF">Acr_14g0003610</name>
</gene>
<accession>A0A7J0FPU2</accession>
<comment type="caution">
    <text evidence="4">The sequence shown here is derived from an EMBL/GenBank/DDBJ whole genome shotgun (WGS) entry which is preliminary data.</text>
</comment>
<evidence type="ECO:0000256" key="1">
    <source>
        <dbReference type="ARBA" id="ARBA00022540"/>
    </source>
</evidence>
<feature type="compositionally biased region" description="Basic and acidic residues" evidence="3">
    <location>
        <begin position="1"/>
        <end position="12"/>
    </location>
</feature>
<dbReference type="PANTHER" id="PTHR23253">
    <property type="entry name" value="EUKARYOTIC TRANSLATION INITIATION FACTOR 4 GAMMA"/>
    <property type="match status" value="1"/>
</dbReference>
<feature type="compositionally biased region" description="Low complexity" evidence="3">
    <location>
        <begin position="42"/>
        <end position="52"/>
    </location>
</feature>
<dbReference type="GO" id="GO:0003729">
    <property type="term" value="F:mRNA binding"/>
    <property type="evidence" value="ECO:0007669"/>
    <property type="project" value="TreeGrafter"/>
</dbReference>
<evidence type="ECO:0000256" key="2">
    <source>
        <dbReference type="ARBA" id="ARBA00022917"/>
    </source>
</evidence>
<dbReference type="OrthoDB" id="514777at2759"/>
<feature type="region of interest" description="Disordered" evidence="3">
    <location>
        <begin position="686"/>
        <end position="726"/>
    </location>
</feature>
<name>A0A7J0FPU2_9ERIC</name>
<evidence type="ECO:0000256" key="3">
    <source>
        <dbReference type="SAM" id="MobiDB-lite"/>
    </source>
</evidence>
<dbReference type="GO" id="GO:0016281">
    <property type="term" value="C:eukaryotic translation initiation factor 4F complex"/>
    <property type="evidence" value="ECO:0007669"/>
    <property type="project" value="TreeGrafter"/>
</dbReference>
<protein>
    <submittedName>
        <fullName evidence="4">Eukaryotic translation initiation factor 4G</fullName>
    </submittedName>
</protein>
<feature type="region of interest" description="Disordered" evidence="3">
    <location>
        <begin position="1"/>
        <end position="188"/>
    </location>
</feature>
<feature type="compositionally biased region" description="Polar residues" evidence="3">
    <location>
        <begin position="13"/>
        <end position="31"/>
    </location>
</feature>
<sequence>MSHNQSRLERSDSSQYRKSGRSGASAQTRNFSGGGRKGGGTASPPASSSLASNWRLKKSNNAQGGQSRVTIASLKSDSDDASASRTLQNGAADSPVTGTVTPTNDMATQKNAQAVLKAPSSQPSAVSSDTAAPPNLDEQKRHQARHNSSRAVPTFPIPSVPKQQIPRKDGGAGEQSNTGVANQMSKPKREVQISSAPAVTQTQTPSVHPVPEVSMLMPFHQPQVPVQFGGPNTHIQSQGITATSSLPMPFPMGNAPQWQQQVFVPSMQPHPMQPQGIMHQGQNMNFTPQMGSQLPPQLGNLGVSMGSQFAQQQAGKYGSSRKLVKIIHPAAVSSDTTAPANLDEQKRHQPHLDSSRAVPTFPIPCVPKQQIPRKDGGAGEQSNTGVANQMSKPKRGVQISSAPAVTQTQTPSVHPVPGVSTPMPFHQPQVPVQFGGPYTHIQSQGITATFSLPMPIPMGNAPQWQQQVFVPSMGGKEAVVTKSVLSDEATIPVSTSSISEPALKHVGEGSEDNAGLVSQTAAGSKDKFIPELNRTKGTAARGKKKRKEILQKADAARTTSDLCMAYKGPEGEKGTVDSSQSMVRTSNINLKQVPIEAQDDIVSSEKGGHSKAEPDDWEDAADISTSKLETVGDGKKVHGELKHLGVMVKQYSRDFLLKLSEQCIDLPESFEITSHVANLMVSNVNVSREPQPSPGRSIESARRKCASKRSKVKEQKGNVHQNGPPA</sequence>
<reference evidence="4 5" key="1">
    <citation type="submission" date="2019-07" db="EMBL/GenBank/DDBJ databases">
        <title>De Novo Assembly of kiwifruit Actinidia rufa.</title>
        <authorList>
            <person name="Sugita-Konishi S."/>
            <person name="Sato K."/>
            <person name="Mori E."/>
            <person name="Abe Y."/>
            <person name="Kisaki G."/>
            <person name="Hamano K."/>
            <person name="Suezawa K."/>
            <person name="Otani M."/>
            <person name="Fukuda T."/>
            <person name="Manabe T."/>
            <person name="Gomi K."/>
            <person name="Tabuchi M."/>
            <person name="Akimitsu K."/>
            <person name="Kataoka I."/>
        </authorList>
    </citation>
    <scope>NUCLEOTIDE SEQUENCE [LARGE SCALE GENOMIC DNA]</scope>
    <source>
        <strain evidence="5">cv. Fuchu</strain>
    </source>
</reference>
<dbReference type="EMBL" id="BJWL01000014">
    <property type="protein sequence ID" value="GFZ00726.1"/>
    <property type="molecule type" value="Genomic_DNA"/>
</dbReference>
<feature type="compositionally biased region" description="Polar residues" evidence="3">
    <location>
        <begin position="85"/>
        <end position="112"/>
    </location>
</feature>
<keyword evidence="1 4" id="KW-0396">Initiation factor</keyword>